<accession>G8XYZ6</accession>
<dbReference type="InterPro" id="IPR052565">
    <property type="entry name" value="Glutaredoxin-like_YDR286C"/>
</dbReference>
<evidence type="ECO:0000313" key="3">
    <source>
        <dbReference type="Proteomes" id="UP000005222"/>
    </source>
</evidence>
<dbReference type="Proteomes" id="UP000005222">
    <property type="component" value="Chromosome N"/>
</dbReference>
<dbReference type="InParanoid" id="G8XYZ6"/>
<keyword evidence="1" id="KW-0813">Transport</keyword>
<keyword evidence="1" id="KW-0249">Electron transport</keyword>
<dbReference type="Pfam" id="PF05768">
    <property type="entry name" value="Glrx-like"/>
    <property type="match status" value="1"/>
</dbReference>
<dbReference type="OrthoDB" id="429967at2759"/>
<dbReference type="HOGENOM" id="CLU_125054_0_0_1"/>
<dbReference type="PANTHER" id="PTHR33558">
    <property type="entry name" value="GLUTAREDOXIN-LIKE PROTEIN C5ORF63 HOMOLOG"/>
    <property type="match status" value="1"/>
</dbReference>
<dbReference type="Gene3D" id="3.40.30.10">
    <property type="entry name" value="Glutaredoxin"/>
    <property type="match status" value="1"/>
</dbReference>
<dbReference type="SUPFAM" id="SSF52833">
    <property type="entry name" value="Thioredoxin-like"/>
    <property type="match status" value="1"/>
</dbReference>
<sequence length="129" mass="14900">MIGAVRYACGSALRNNAWRGGKMLCLRRQLGTSFGPVYAPVKLTFFSKDTCQLCTNAKEVLDRAMHNQHVKAEELDLEVIDIMDPKNSKWFDMYCYDVPVLHIERPDVKKPVKFMHYFDEGKIVDEINK</sequence>
<protein>
    <recommendedName>
        <fullName evidence="1">Glutaredoxin-like protein</fullName>
    </recommendedName>
</protein>
<proteinExistence type="inferred from homology"/>
<dbReference type="EMBL" id="FO082046">
    <property type="protein sequence ID" value="CCE86905.1"/>
    <property type="molecule type" value="Genomic_DNA"/>
</dbReference>
<dbReference type="STRING" id="559304.G8XYZ6"/>
<keyword evidence="3" id="KW-1185">Reference proteome</keyword>
<evidence type="ECO:0000256" key="1">
    <source>
        <dbReference type="RuleBase" id="RU363082"/>
    </source>
</evidence>
<dbReference type="eggNOG" id="ENOG502SC8X">
    <property type="taxonomic scope" value="Eukaryota"/>
</dbReference>
<dbReference type="AlphaFoldDB" id="G8XYZ6"/>
<dbReference type="PANTHER" id="PTHR33558:SF1">
    <property type="entry name" value="GLUTAREDOXIN-LIKE PROTEIN C5ORF63 HOMOLOG"/>
    <property type="match status" value="1"/>
</dbReference>
<gene>
    <name evidence="2" type="primary">Piso0_005423</name>
    <name evidence="2" type="ORF">GNLVRS01_PISO0N14797g</name>
</gene>
<reference evidence="2 3" key="1">
    <citation type="journal article" date="2012" name="G3 (Bethesda)">
        <title>Pichia sorbitophila, an interspecies yeast hybrid reveals early steps of genome resolution following polyploidization.</title>
        <authorList>
            <person name="Leh Louis V."/>
            <person name="Despons L."/>
            <person name="Friedrich A."/>
            <person name="Martin T."/>
            <person name="Durrens P."/>
            <person name="Casaregola S."/>
            <person name="Neuveglise C."/>
            <person name="Fairhead C."/>
            <person name="Marck C."/>
            <person name="Cruz J.A."/>
            <person name="Straub M.L."/>
            <person name="Kugler V."/>
            <person name="Sacerdot C."/>
            <person name="Uzunov Z."/>
            <person name="Thierry A."/>
            <person name="Weiss S."/>
            <person name="Bleykasten C."/>
            <person name="De Montigny J."/>
            <person name="Jacques N."/>
            <person name="Jung P."/>
            <person name="Lemaire M."/>
            <person name="Mallet S."/>
            <person name="Morel G."/>
            <person name="Richard G.F."/>
            <person name="Sarkar A."/>
            <person name="Savel G."/>
            <person name="Schacherer J."/>
            <person name="Seret M.L."/>
            <person name="Talla E."/>
            <person name="Samson G."/>
            <person name="Jubin C."/>
            <person name="Poulain J."/>
            <person name="Vacherie B."/>
            <person name="Barbe V."/>
            <person name="Pelletier E."/>
            <person name="Sherman D.J."/>
            <person name="Westhof E."/>
            <person name="Weissenbach J."/>
            <person name="Baret P.V."/>
            <person name="Wincker P."/>
            <person name="Gaillardin C."/>
            <person name="Dujon B."/>
            <person name="Souciet J.L."/>
        </authorList>
    </citation>
    <scope>NUCLEOTIDE SEQUENCE [LARGE SCALE GENOMIC DNA]</scope>
    <source>
        <strain evidence="3">ATCC MYA-4447 / BCRC 22081 / CBS 7064 / NBRC 10061 / NRRL Y-12695</strain>
    </source>
</reference>
<dbReference type="InterPro" id="IPR036249">
    <property type="entry name" value="Thioredoxin-like_sf"/>
</dbReference>
<evidence type="ECO:0000313" key="2">
    <source>
        <dbReference type="EMBL" id="CCE86905.1"/>
    </source>
</evidence>
<name>G8XYZ6_PICSO</name>
<dbReference type="OMA" id="DIYCYDV"/>
<comment type="similarity">
    <text evidence="1">Belongs to the glutaredoxin family.</text>
</comment>
<dbReference type="InterPro" id="IPR008554">
    <property type="entry name" value="Glutaredoxin-like"/>
</dbReference>
<organism evidence="2 3">
    <name type="scientific">Pichia sorbitophila (strain ATCC MYA-4447 / BCRC 22081 / CBS 7064 / NBRC 10061 / NRRL Y-12695)</name>
    <name type="common">Hybrid yeast</name>
    <dbReference type="NCBI Taxonomy" id="559304"/>
    <lineage>
        <taxon>Eukaryota</taxon>
        <taxon>Fungi</taxon>
        <taxon>Dikarya</taxon>
        <taxon>Ascomycota</taxon>
        <taxon>Saccharomycotina</taxon>
        <taxon>Pichiomycetes</taxon>
        <taxon>Debaryomycetaceae</taxon>
        <taxon>Millerozyma</taxon>
    </lineage>
</organism>